<feature type="coiled-coil region" evidence="8">
    <location>
        <begin position="109"/>
        <end position="141"/>
    </location>
</feature>
<gene>
    <name evidence="11" type="ORF">A1359_08030</name>
</gene>
<evidence type="ECO:0000256" key="7">
    <source>
        <dbReference type="PROSITE-ProRule" id="PRU00473"/>
    </source>
</evidence>
<keyword evidence="11" id="KW-0969">Cilium</keyword>
<evidence type="ECO:0000256" key="3">
    <source>
        <dbReference type="ARBA" id="ARBA00022475"/>
    </source>
</evidence>
<dbReference type="STRING" id="980561.A1359_08030"/>
<dbReference type="InterPro" id="IPR025713">
    <property type="entry name" value="MotB-like_N_dom"/>
</dbReference>
<protein>
    <submittedName>
        <fullName evidence="11">Flagellar motor protein MotB</fullName>
    </submittedName>
</protein>
<keyword evidence="5 9" id="KW-1133">Transmembrane helix</keyword>
<evidence type="ECO:0000313" key="11">
    <source>
        <dbReference type="EMBL" id="OAI16580.1"/>
    </source>
</evidence>
<dbReference type="AlphaFoldDB" id="A0A177NHP3"/>
<organism evidence="11 12">
    <name type="scientific">Methylomonas lenta</name>
    <dbReference type="NCBI Taxonomy" id="980561"/>
    <lineage>
        <taxon>Bacteria</taxon>
        <taxon>Pseudomonadati</taxon>
        <taxon>Pseudomonadota</taxon>
        <taxon>Gammaproteobacteria</taxon>
        <taxon>Methylococcales</taxon>
        <taxon>Methylococcaceae</taxon>
        <taxon>Methylomonas</taxon>
    </lineage>
</organism>
<sequence>MMADCPKCPPVGAPMWLATFADMMSLLMCFFILLLSMASMDVQKFKHVADSLKEAFGVQREIQVDQIPMGTSVIEQHFSPGQTQPTPLDEIRQSTQQENETLDQSPEAMERAKQQLIQEKLEEIEAEADSIRKTLKAEIEQGLVTVETKGFRIVIRINEKGSFASASAQLQAGFEPVMNKITQSVAESEGKVIVAGHTDDIPIKTIMYRSNWELSSSRAVTVAQFMLEKHQIDPNRFLIEGHADTHPLVPNDSPQNRAINRRVEVVIAQDESLLNQNGPTPVVPTDTFSDKKL</sequence>
<keyword evidence="11" id="KW-0966">Cell projection</keyword>
<dbReference type="PANTHER" id="PTHR30329">
    <property type="entry name" value="STATOR ELEMENT OF FLAGELLAR MOTOR COMPLEX"/>
    <property type="match status" value="1"/>
</dbReference>
<evidence type="ECO:0000256" key="8">
    <source>
        <dbReference type="SAM" id="Coils"/>
    </source>
</evidence>
<evidence type="ECO:0000313" key="12">
    <source>
        <dbReference type="Proteomes" id="UP000078476"/>
    </source>
</evidence>
<feature type="transmembrane region" description="Helical" evidence="9">
    <location>
        <begin position="15"/>
        <end position="36"/>
    </location>
</feature>
<dbReference type="PROSITE" id="PS51123">
    <property type="entry name" value="OMPA_2"/>
    <property type="match status" value="1"/>
</dbReference>
<dbReference type="Gene3D" id="3.30.1330.60">
    <property type="entry name" value="OmpA-like domain"/>
    <property type="match status" value="1"/>
</dbReference>
<dbReference type="Proteomes" id="UP000078476">
    <property type="component" value="Unassembled WGS sequence"/>
</dbReference>
<dbReference type="InterPro" id="IPR006665">
    <property type="entry name" value="OmpA-like"/>
</dbReference>
<comment type="subcellular location">
    <subcellularLocation>
        <location evidence="1">Cell membrane</location>
        <topology evidence="1">Single-pass membrane protein</topology>
    </subcellularLocation>
</comment>
<dbReference type="PANTHER" id="PTHR30329:SF21">
    <property type="entry name" value="LIPOPROTEIN YIAD-RELATED"/>
    <property type="match status" value="1"/>
</dbReference>
<name>A0A177NHP3_9GAMM</name>
<keyword evidence="3" id="KW-1003">Cell membrane</keyword>
<dbReference type="OrthoDB" id="9815217at2"/>
<dbReference type="SUPFAM" id="SSF103088">
    <property type="entry name" value="OmpA-like"/>
    <property type="match status" value="1"/>
</dbReference>
<feature type="domain" description="OmpA-like" evidence="10">
    <location>
        <begin position="150"/>
        <end position="271"/>
    </location>
</feature>
<proteinExistence type="inferred from homology"/>
<dbReference type="EMBL" id="LUUI01000095">
    <property type="protein sequence ID" value="OAI16580.1"/>
    <property type="molecule type" value="Genomic_DNA"/>
</dbReference>
<accession>A0A177NHP3</accession>
<dbReference type="NCBIfam" id="NF006508">
    <property type="entry name" value="PRK08944.1"/>
    <property type="match status" value="1"/>
</dbReference>
<comment type="caution">
    <text evidence="11">The sequence shown here is derived from an EMBL/GenBank/DDBJ whole genome shotgun (WGS) entry which is preliminary data.</text>
</comment>
<evidence type="ECO:0000256" key="6">
    <source>
        <dbReference type="ARBA" id="ARBA00023136"/>
    </source>
</evidence>
<dbReference type="Pfam" id="PF00691">
    <property type="entry name" value="OmpA"/>
    <property type="match status" value="1"/>
</dbReference>
<keyword evidence="8" id="KW-0175">Coiled coil</keyword>
<evidence type="ECO:0000259" key="10">
    <source>
        <dbReference type="PROSITE" id="PS51123"/>
    </source>
</evidence>
<keyword evidence="6 7" id="KW-0472">Membrane</keyword>
<dbReference type="Pfam" id="PF13677">
    <property type="entry name" value="MotB_plug"/>
    <property type="match status" value="1"/>
</dbReference>
<evidence type="ECO:0000256" key="2">
    <source>
        <dbReference type="ARBA" id="ARBA00008914"/>
    </source>
</evidence>
<reference evidence="11 12" key="1">
    <citation type="submission" date="2016-03" db="EMBL/GenBank/DDBJ databases">
        <authorList>
            <person name="Ploux O."/>
        </authorList>
    </citation>
    <scope>NUCLEOTIDE SEQUENCE [LARGE SCALE GENOMIC DNA]</scope>
    <source>
        <strain evidence="11 12">R-45370</strain>
    </source>
</reference>
<dbReference type="CDD" id="cd07185">
    <property type="entry name" value="OmpA_C-like"/>
    <property type="match status" value="1"/>
</dbReference>
<evidence type="ECO:0000256" key="5">
    <source>
        <dbReference type="ARBA" id="ARBA00022989"/>
    </source>
</evidence>
<dbReference type="InterPro" id="IPR050330">
    <property type="entry name" value="Bact_OuterMem_StrucFunc"/>
</dbReference>
<evidence type="ECO:0000256" key="4">
    <source>
        <dbReference type="ARBA" id="ARBA00022692"/>
    </source>
</evidence>
<keyword evidence="4 9" id="KW-0812">Transmembrane</keyword>
<keyword evidence="12" id="KW-1185">Reference proteome</keyword>
<comment type="similarity">
    <text evidence="2">Belongs to the MotB family.</text>
</comment>
<dbReference type="GO" id="GO:0005886">
    <property type="term" value="C:plasma membrane"/>
    <property type="evidence" value="ECO:0007669"/>
    <property type="project" value="UniProtKB-SubCell"/>
</dbReference>
<evidence type="ECO:0000256" key="1">
    <source>
        <dbReference type="ARBA" id="ARBA00004162"/>
    </source>
</evidence>
<dbReference type="InterPro" id="IPR036737">
    <property type="entry name" value="OmpA-like_sf"/>
</dbReference>
<keyword evidence="11" id="KW-0282">Flagellum</keyword>
<evidence type="ECO:0000256" key="9">
    <source>
        <dbReference type="SAM" id="Phobius"/>
    </source>
</evidence>